<protein>
    <submittedName>
        <fullName evidence="2">Uncharacterized protein</fullName>
    </submittedName>
</protein>
<reference evidence="2" key="1">
    <citation type="journal article" date="2015" name="Nature">
        <title>Complex archaea that bridge the gap between prokaryotes and eukaryotes.</title>
        <authorList>
            <person name="Spang A."/>
            <person name="Saw J.H."/>
            <person name="Jorgensen S.L."/>
            <person name="Zaremba-Niedzwiedzka K."/>
            <person name="Martijn J."/>
            <person name="Lind A.E."/>
            <person name="van Eijk R."/>
            <person name="Schleper C."/>
            <person name="Guy L."/>
            <person name="Ettema T.J."/>
        </authorList>
    </citation>
    <scope>NUCLEOTIDE SEQUENCE</scope>
</reference>
<accession>A0A0F9XTV6</accession>
<feature type="transmembrane region" description="Helical" evidence="1">
    <location>
        <begin position="232"/>
        <end position="252"/>
    </location>
</feature>
<comment type="caution">
    <text evidence="2">The sequence shown here is derived from an EMBL/GenBank/DDBJ whole genome shotgun (WGS) entry which is preliminary data.</text>
</comment>
<proteinExistence type="predicted"/>
<name>A0A0F9XTV6_9ZZZZ</name>
<organism evidence="2">
    <name type="scientific">marine sediment metagenome</name>
    <dbReference type="NCBI Taxonomy" id="412755"/>
    <lineage>
        <taxon>unclassified sequences</taxon>
        <taxon>metagenomes</taxon>
        <taxon>ecological metagenomes</taxon>
    </lineage>
</organism>
<evidence type="ECO:0000313" key="2">
    <source>
        <dbReference type="EMBL" id="KKN95738.1"/>
    </source>
</evidence>
<sequence length="329" mass="36392">MGRNSGNKENFISVILIGFVLVLMAIAFLGLWKFKGFIAEGELYNASLLGYVGEILAAPLARFVHLSMIPIIIALLAGVIEKFPLVRRKMKNKTISPLNQLLATFIAYTIQLAPAVIGMKTTKGNLISPTWLSDLIMVPWGYGALSFVFIASMIVGLLYIVFGFFLAEQKKGEVDYKPLFYSIGIIYLSVISFTGAGKMVGFLREYGVTSIDEFVQRYDFIYLFYDGPFTRYSRLILIPAIAGSIVFIYTVVMKDKSKIKIAPISRLSLFAFIVMLLQIVPAVVNGTNPTVIVDEIVSEGGYILLALAYLAGIFIGLYRSLTGNVLHQK</sequence>
<feature type="transmembrane region" description="Helical" evidence="1">
    <location>
        <begin position="179"/>
        <end position="197"/>
    </location>
</feature>
<evidence type="ECO:0000256" key="1">
    <source>
        <dbReference type="SAM" id="Phobius"/>
    </source>
</evidence>
<dbReference type="EMBL" id="LAZR01000069">
    <property type="protein sequence ID" value="KKN95738.1"/>
    <property type="molecule type" value="Genomic_DNA"/>
</dbReference>
<dbReference type="AlphaFoldDB" id="A0A0F9XTV6"/>
<feature type="transmembrane region" description="Helical" evidence="1">
    <location>
        <begin position="264"/>
        <end position="282"/>
    </location>
</feature>
<feature type="transmembrane region" description="Helical" evidence="1">
    <location>
        <begin position="60"/>
        <end position="80"/>
    </location>
</feature>
<keyword evidence="1" id="KW-0472">Membrane</keyword>
<feature type="transmembrane region" description="Helical" evidence="1">
    <location>
        <begin position="101"/>
        <end position="119"/>
    </location>
</feature>
<feature type="transmembrane region" description="Helical" evidence="1">
    <location>
        <begin position="139"/>
        <end position="167"/>
    </location>
</feature>
<feature type="transmembrane region" description="Helical" evidence="1">
    <location>
        <begin position="302"/>
        <end position="321"/>
    </location>
</feature>
<feature type="transmembrane region" description="Helical" evidence="1">
    <location>
        <begin position="12"/>
        <end position="32"/>
    </location>
</feature>
<gene>
    <name evidence="2" type="ORF">LCGC14_0176070</name>
</gene>
<keyword evidence="1" id="KW-0812">Transmembrane</keyword>
<keyword evidence="1" id="KW-1133">Transmembrane helix</keyword>